<dbReference type="Proteomes" id="UP000317778">
    <property type="component" value="Unassembled WGS sequence"/>
</dbReference>
<proteinExistence type="predicted"/>
<dbReference type="CDD" id="cd01038">
    <property type="entry name" value="Endonuclease_DUF559"/>
    <property type="match status" value="1"/>
</dbReference>
<reference evidence="2 3" key="1">
    <citation type="submission" date="2017-06" db="EMBL/GenBank/DDBJ databases">
        <title>Novel microbial phyla capable of carbon fixation and sulfur reduction in deep-sea sediments.</title>
        <authorList>
            <person name="Huang J."/>
            <person name="Baker B."/>
            <person name="Wang Y."/>
        </authorList>
    </citation>
    <scope>NUCLEOTIDE SEQUENCE [LARGE SCALE GENOMIC DNA]</scope>
    <source>
        <strain evidence="2">B3_TA06</strain>
    </source>
</reference>
<sequence length="109" mass="13129">MKRKLTPLARTLRKRMIDAEIKLWKYLSRKQLGVIFRRQYPIKEFIVDFISFDAKLVIEVDGSQHAGSEADKVRDEWFRSQGFKVLRFWDNEVLRNIEGVMKTIRREIE</sequence>
<name>A0A532V2R1_UNCT6</name>
<evidence type="ECO:0000313" key="3">
    <source>
        <dbReference type="Proteomes" id="UP000317778"/>
    </source>
</evidence>
<keyword evidence="2" id="KW-0808">Transferase</keyword>
<keyword evidence="2" id="KW-0489">Methyltransferase</keyword>
<dbReference type="Pfam" id="PF04480">
    <property type="entry name" value="DUF559"/>
    <property type="match status" value="1"/>
</dbReference>
<dbReference type="Gene3D" id="3.40.960.10">
    <property type="entry name" value="VSR Endonuclease"/>
    <property type="match status" value="1"/>
</dbReference>
<accession>A0A532V2R1</accession>
<dbReference type="AlphaFoldDB" id="A0A532V2R1"/>
<evidence type="ECO:0000313" key="2">
    <source>
        <dbReference type="EMBL" id="TKJ41422.1"/>
    </source>
</evidence>
<organism evidence="2 3">
    <name type="scientific">candidate division TA06 bacterium B3_TA06</name>
    <dbReference type="NCBI Taxonomy" id="2012487"/>
    <lineage>
        <taxon>Bacteria</taxon>
        <taxon>Bacteria division TA06</taxon>
    </lineage>
</organism>
<dbReference type="InterPro" id="IPR007569">
    <property type="entry name" value="DUF559"/>
</dbReference>
<dbReference type="SUPFAM" id="SSF52980">
    <property type="entry name" value="Restriction endonuclease-like"/>
    <property type="match status" value="1"/>
</dbReference>
<comment type="caution">
    <text evidence="2">The sequence shown here is derived from an EMBL/GenBank/DDBJ whole genome shotgun (WGS) entry which is preliminary data.</text>
</comment>
<dbReference type="GO" id="GO:0032259">
    <property type="term" value="P:methylation"/>
    <property type="evidence" value="ECO:0007669"/>
    <property type="project" value="UniProtKB-KW"/>
</dbReference>
<feature type="domain" description="DUF559" evidence="1">
    <location>
        <begin position="4"/>
        <end position="108"/>
    </location>
</feature>
<gene>
    <name evidence="2" type="ORF">CEE36_08190</name>
</gene>
<dbReference type="EMBL" id="NJBO01000013">
    <property type="protein sequence ID" value="TKJ41422.1"/>
    <property type="molecule type" value="Genomic_DNA"/>
</dbReference>
<dbReference type="GO" id="GO:0008168">
    <property type="term" value="F:methyltransferase activity"/>
    <property type="evidence" value="ECO:0007669"/>
    <property type="project" value="UniProtKB-KW"/>
</dbReference>
<dbReference type="InterPro" id="IPR011335">
    <property type="entry name" value="Restrct_endonuc-II-like"/>
</dbReference>
<dbReference type="PANTHER" id="PTHR38590">
    <property type="entry name" value="BLL0828 PROTEIN"/>
    <property type="match status" value="1"/>
</dbReference>
<dbReference type="InterPro" id="IPR047216">
    <property type="entry name" value="Endonuclease_DUF559_bact"/>
</dbReference>
<dbReference type="PANTHER" id="PTHR38590:SF1">
    <property type="entry name" value="BLL0828 PROTEIN"/>
    <property type="match status" value="1"/>
</dbReference>
<protein>
    <submittedName>
        <fullName evidence="2">DNA (Cytosine-5-)-methyltransferase</fullName>
    </submittedName>
</protein>
<evidence type="ECO:0000259" key="1">
    <source>
        <dbReference type="Pfam" id="PF04480"/>
    </source>
</evidence>